<feature type="binding site" evidence="10">
    <location>
        <position position="491"/>
    </location>
    <ligand>
        <name>NAD(+)</name>
        <dbReference type="ChEBI" id="CHEBI:57540"/>
    </ligand>
</feature>
<comment type="subcellular location">
    <subcellularLocation>
        <location evidence="10">Cytoplasm</location>
    </subcellularLocation>
</comment>
<dbReference type="RefSeq" id="WP_085819144.1">
    <property type="nucleotide sequence ID" value="NZ_FWFU01000005.1"/>
</dbReference>
<dbReference type="HAMAP" id="MF_00577">
    <property type="entry name" value="HutU"/>
    <property type="match status" value="1"/>
</dbReference>
<protein>
    <recommendedName>
        <fullName evidence="3 10">Urocanate hydratase</fullName>
        <shortName evidence="10">Urocanase</shortName>
        <ecNumber evidence="3 10">4.2.1.49</ecNumber>
    </recommendedName>
    <alternativeName>
        <fullName evidence="7 10">Imidazolonepropionate hydrolase</fullName>
    </alternativeName>
</protein>
<reference evidence="14 15" key="1">
    <citation type="submission" date="2017-03" db="EMBL/GenBank/DDBJ databases">
        <authorList>
            <person name="Afonso C.L."/>
            <person name="Miller P.J."/>
            <person name="Scott M.A."/>
            <person name="Spackman E."/>
            <person name="Goraichik I."/>
            <person name="Dimitrov K.M."/>
            <person name="Suarez D.L."/>
            <person name="Swayne D.E."/>
        </authorList>
    </citation>
    <scope>NUCLEOTIDE SEQUENCE [LARGE SCALE GENOMIC DNA]</scope>
    <source>
        <strain evidence="14 15">CECT 8110</strain>
    </source>
</reference>
<evidence type="ECO:0000256" key="6">
    <source>
        <dbReference type="ARBA" id="ARBA00023239"/>
    </source>
</evidence>
<feature type="binding site" evidence="10">
    <location>
        <begin position="242"/>
        <end position="243"/>
    </location>
    <ligand>
        <name>NAD(+)</name>
        <dbReference type="ChEBI" id="CHEBI:57540"/>
    </ligand>
</feature>
<dbReference type="InterPro" id="IPR023636">
    <property type="entry name" value="Urocanase_CS"/>
</dbReference>
<dbReference type="NCBIfam" id="TIGR01228">
    <property type="entry name" value="hutU"/>
    <property type="match status" value="1"/>
</dbReference>
<dbReference type="PROSITE" id="PS01233">
    <property type="entry name" value="UROCANASE"/>
    <property type="match status" value="1"/>
</dbReference>
<dbReference type="InterPro" id="IPR036190">
    <property type="entry name" value="Urocanase_sf"/>
</dbReference>
<name>A0A1X6ZXE6_9RHOB</name>
<evidence type="ECO:0000256" key="3">
    <source>
        <dbReference type="ARBA" id="ARBA00011992"/>
    </source>
</evidence>
<dbReference type="NCBIfam" id="NF003820">
    <property type="entry name" value="PRK05414.1"/>
    <property type="match status" value="1"/>
</dbReference>
<dbReference type="InterPro" id="IPR035085">
    <property type="entry name" value="Urocanase_Rossmann-like"/>
</dbReference>
<dbReference type="PIRSF" id="PIRSF001423">
    <property type="entry name" value="Urocanate_hydrat"/>
    <property type="match status" value="1"/>
</dbReference>
<keyword evidence="5 10" id="KW-0520">NAD</keyword>
<keyword evidence="6 10" id="KW-0456">Lyase</keyword>
<feature type="binding site" evidence="10">
    <location>
        <position position="196"/>
    </location>
    <ligand>
        <name>NAD(+)</name>
        <dbReference type="ChEBI" id="CHEBI:57540"/>
    </ligand>
</feature>
<comment type="pathway">
    <text evidence="1 10">Amino-acid degradation; L-histidine degradation into L-glutamate; N-formimidoyl-L-glutamate from L-histidine: step 2/3.</text>
</comment>
<dbReference type="Pfam" id="PF17391">
    <property type="entry name" value="Urocanase_N"/>
    <property type="match status" value="1"/>
</dbReference>
<evidence type="ECO:0000256" key="9">
    <source>
        <dbReference type="ARBA" id="ARBA00056569"/>
    </source>
</evidence>
<evidence type="ECO:0000313" key="15">
    <source>
        <dbReference type="Proteomes" id="UP000193207"/>
    </source>
</evidence>
<evidence type="ECO:0000256" key="2">
    <source>
        <dbReference type="ARBA" id="ARBA00007578"/>
    </source>
</evidence>
<dbReference type="InterPro" id="IPR035400">
    <property type="entry name" value="Urocanase_N"/>
</dbReference>
<dbReference type="InterPro" id="IPR023637">
    <property type="entry name" value="Urocanase-like"/>
</dbReference>
<dbReference type="EMBL" id="FWFU01000005">
    <property type="protein sequence ID" value="SLN64085.1"/>
    <property type="molecule type" value="Genomic_DNA"/>
</dbReference>
<dbReference type="GO" id="GO:0019557">
    <property type="term" value="P:L-histidine catabolic process to glutamate and formate"/>
    <property type="evidence" value="ECO:0007669"/>
    <property type="project" value="UniProtKB-UniPathway"/>
</dbReference>
<evidence type="ECO:0000259" key="12">
    <source>
        <dbReference type="Pfam" id="PF17391"/>
    </source>
</evidence>
<feature type="domain" description="Urocanase N-terminal" evidence="12">
    <location>
        <begin position="15"/>
        <end position="137"/>
    </location>
</feature>
<evidence type="ECO:0000256" key="10">
    <source>
        <dbReference type="HAMAP-Rule" id="MF_00577"/>
    </source>
</evidence>
<dbReference type="GO" id="GO:0016153">
    <property type="term" value="F:urocanate hydratase activity"/>
    <property type="evidence" value="ECO:0007669"/>
    <property type="project" value="UniProtKB-UniRule"/>
</dbReference>
<feature type="binding site" evidence="10">
    <location>
        <position position="322"/>
    </location>
    <ligand>
        <name>NAD(+)</name>
        <dbReference type="ChEBI" id="CHEBI:57540"/>
    </ligand>
</feature>
<dbReference type="Pfam" id="PF17392">
    <property type="entry name" value="Urocanase_C"/>
    <property type="match status" value="1"/>
</dbReference>
<dbReference type="GO" id="GO:0005737">
    <property type="term" value="C:cytoplasm"/>
    <property type="evidence" value="ECO:0007669"/>
    <property type="project" value="UniProtKB-SubCell"/>
</dbReference>
<feature type="active site" evidence="10">
    <location>
        <position position="409"/>
    </location>
</feature>
<dbReference type="GO" id="GO:0019556">
    <property type="term" value="P:L-histidine catabolic process to glutamate and formamide"/>
    <property type="evidence" value="ECO:0007669"/>
    <property type="project" value="UniProtKB-UniPathway"/>
</dbReference>
<comment type="function">
    <text evidence="9 10">Catalyzes the conversion of urocanate to 4-imidazolone-5-propionate.</text>
</comment>
<dbReference type="InterPro" id="IPR038364">
    <property type="entry name" value="Urocanase_central_sf"/>
</dbReference>
<dbReference type="PANTHER" id="PTHR12216">
    <property type="entry name" value="UROCANATE HYDRATASE"/>
    <property type="match status" value="1"/>
</dbReference>
<dbReference type="AlphaFoldDB" id="A0A1X6ZXE6"/>
<comment type="cofactor">
    <cofactor evidence="10">
        <name>NAD(+)</name>
        <dbReference type="ChEBI" id="CHEBI:57540"/>
    </cofactor>
    <text evidence="10">Binds 1 NAD(+) per subunit.</text>
</comment>
<feature type="binding site" evidence="10">
    <location>
        <begin position="273"/>
        <end position="274"/>
    </location>
    <ligand>
        <name>NAD(+)</name>
        <dbReference type="ChEBI" id="CHEBI:57540"/>
    </ligand>
</feature>
<feature type="binding site" evidence="10">
    <location>
        <begin position="52"/>
        <end position="53"/>
    </location>
    <ligand>
        <name>NAD(+)</name>
        <dbReference type="ChEBI" id="CHEBI:57540"/>
    </ligand>
</feature>
<keyword evidence="15" id="KW-1185">Reference proteome</keyword>
<evidence type="ECO:0000256" key="8">
    <source>
        <dbReference type="ARBA" id="ARBA00047623"/>
    </source>
</evidence>
<dbReference type="Pfam" id="PF01175">
    <property type="entry name" value="Urocanase"/>
    <property type="match status" value="1"/>
</dbReference>
<evidence type="ECO:0000256" key="7">
    <source>
        <dbReference type="ARBA" id="ARBA00031640"/>
    </source>
</evidence>
<dbReference type="InterPro" id="IPR055351">
    <property type="entry name" value="Urocanase"/>
</dbReference>
<dbReference type="Gene3D" id="3.40.50.10730">
    <property type="entry name" value="Urocanase like domains"/>
    <property type="match status" value="1"/>
</dbReference>
<evidence type="ECO:0000256" key="5">
    <source>
        <dbReference type="ARBA" id="ARBA00023027"/>
    </source>
</evidence>
<evidence type="ECO:0000259" key="11">
    <source>
        <dbReference type="Pfam" id="PF01175"/>
    </source>
</evidence>
<evidence type="ECO:0000313" key="14">
    <source>
        <dbReference type="EMBL" id="SLN64085.1"/>
    </source>
</evidence>
<feature type="binding site" evidence="10">
    <location>
        <begin position="176"/>
        <end position="178"/>
    </location>
    <ligand>
        <name>NAD(+)</name>
        <dbReference type="ChEBI" id="CHEBI:57540"/>
    </ligand>
</feature>
<feature type="domain" description="Urocanase Rossmann-like" evidence="11">
    <location>
        <begin position="140"/>
        <end position="348"/>
    </location>
</feature>
<dbReference type="UniPathway" id="UPA00379">
    <property type="reaction ID" value="UER00550"/>
</dbReference>
<dbReference type="PANTHER" id="PTHR12216:SF4">
    <property type="entry name" value="UROCANATE HYDRATASE"/>
    <property type="match status" value="1"/>
</dbReference>
<feature type="binding site" evidence="10">
    <location>
        <position position="130"/>
    </location>
    <ligand>
        <name>NAD(+)</name>
        <dbReference type="ChEBI" id="CHEBI:57540"/>
    </ligand>
</feature>
<proteinExistence type="inferred from homology"/>
<comment type="similarity">
    <text evidence="2 10">Belongs to the urocanase family.</text>
</comment>
<dbReference type="EC" id="4.2.1.49" evidence="3 10"/>
<feature type="binding site" evidence="10">
    <location>
        <begin position="263"/>
        <end position="267"/>
    </location>
    <ligand>
        <name>NAD(+)</name>
        <dbReference type="ChEBI" id="CHEBI:57540"/>
    </ligand>
</feature>
<organism evidence="14 15">
    <name type="scientific">Roseovarius halotolerans</name>
    <dbReference type="NCBI Taxonomy" id="505353"/>
    <lineage>
        <taxon>Bacteria</taxon>
        <taxon>Pseudomonadati</taxon>
        <taxon>Pseudomonadota</taxon>
        <taxon>Alphaproteobacteria</taxon>
        <taxon>Rhodobacterales</taxon>
        <taxon>Roseobacteraceae</taxon>
        <taxon>Roseovarius</taxon>
    </lineage>
</organism>
<feature type="binding site" evidence="10">
    <location>
        <position position="201"/>
    </location>
    <ligand>
        <name>NAD(+)</name>
        <dbReference type="ChEBI" id="CHEBI:57540"/>
    </ligand>
</feature>
<dbReference type="Proteomes" id="UP000193207">
    <property type="component" value="Unassembled WGS sequence"/>
</dbReference>
<dbReference type="SUPFAM" id="SSF111326">
    <property type="entry name" value="Urocanase"/>
    <property type="match status" value="1"/>
</dbReference>
<evidence type="ECO:0000256" key="4">
    <source>
        <dbReference type="ARBA" id="ARBA00022808"/>
    </source>
</evidence>
<evidence type="ECO:0000259" key="13">
    <source>
        <dbReference type="Pfam" id="PF17392"/>
    </source>
</evidence>
<dbReference type="Gene3D" id="3.40.1770.10">
    <property type="entry name" value="Urocanase superfamily"/>
    <property type="match status" value="1"/>
</dbReference>
<accession>A0A1X6ZXE6</accession>
<feature type="domain" description="Urocanase C-terminal" evidence="13">
    <location>
        <begin position="351"/>
        <end position="544"/>
    </location>
</feature>
<dbReference type="OrthoDB" id="9764874at2"/>
<keyword evidence="4 10" id="KW-0369">Histidine metabolism</keyword>
<keyword evidence="10" id="KW-0963">Cytoplasm</keyword>
<sequence length="555" mass="61106">MTDPRHNTRDIYPDTGAEISAKHWVTEAPMRMLMNNLHPDVAENPHELVVYGGIGRAARTWEDFDRIVGALKGLEEDETLLVQSGKPVGVFRTHKDAPRVLIANSNLVPHWANWDHFSELDKKGLMMYGQMTAGSWIYIGSQGIVQGTYETFVEAGRQHYDGDLTGRWILTGGLGGMGGAQPLAAVMAGACCLAVECDESRAEFRKRTRYVDEITSDLDEALEMIERWTSAGEAKSVALIGNAADVFPELVRRGVRPDIVTDQTSAHDPVHGYLPQGWTVAEWRARQETEPKAVEKAARASMRVQVQAMVDFWNAGVPTLDYGNNIRQVAQDEGMEDAFAFPGFVPAYIRPLFCRGIGPFRWCALSGDPEDIYKTDAKVKELIDDPHLHNWLDMARERIAFQGLPARICWVGLGLRHKLGLAFNEMVRNGELSAPVVIGRDHLDSGSVASPNRETEGMKDGSDAVSDWPLLNALLNTASGATWVSLHHGGGVGMGFSQHSGMVICCDGTEDADRRIERVLWNDPATGVMRHADAGYDIALDCAREHGLNLPGILK</sequence>
<comment type="catalytic activity">
    <reaction evidence="8 10">
        <text>4-imidazolone-5-propanoate = trans-urocanate + H2O</text>
        <dbReference type="Rhea" id="RHEA:13101"/>
        <dbReference type="ChEBI" id="CHEBI:15377"/>
        <dbReference type="ChEBI" id="CHEBI:17771"/>
        <dbReference type="ChEBI" id="CHEBI:77893"/>
        <dbReference type="EC" id="4.2.1.49"/>
    </reaction>
</comment>
<dbReference type="FunFam" id="3.40.50.10730:FF:000001">
    <property type="entry name" value="Urocanate hydratase"/>
    <property type="match status" value="1"/>
</dbReference>
<gene>
    <name evidence="10 14" type="primary">hutU</name>
    <name evidence="14" type="ORF">ROH8110_03595</name>
</gene>
<dbReference type="InterPro" id="IPR035401">
    <property type="entry name" value="Urocanase_C"/>
</dbReference>
<evidence type="ECO:0000256" key="1">
    <source>
        <dbReference type="ARBA" id="ARBA00004794"/>
    </source>
</evidence>